<organism evidence="2 3">
    <name type="scientific">Tanacetum coccineum</name>
    <dbReference type="NCBI Taxonomy" id="301880"/>
    <lineage>
        <taxon>Eukaryota</taxon>
        <taxon>Viridiplantae</taxon>
        <taxon>Streptophyta</taxon>
        <taxon>Embryophyta</taxon>
        <taxon>Tracheophyta</taxon>
        <taxon>Spermatophyta</taxon>
        <taxon>Magnoliopsida</taxon>
        <taxon>eudicotyledons</taxon>
        <taxon>Gunneridae</taxon>
        <taxon>Pentapetalae</taxon>
        <taxon>asterids</taxon>
        <taxon>campanulids</taxon>
        <taxon>Asterales</taxon>
        <taxon>Asteraceae</taxon>
        <taxon>Asteroideae</taxon>
        <taxon>Anthemideae</taxon>
        <taxon>Anthemidinae</taxon>
        <taxon>Tanacetum</taxon>
    </lineage>
</organism>
<gene>
    <name evidence="2" type="ORF">Tco_0909122</name>
</gene>
<comment type="caution">
    <text evidence="2">The sequence shown here is derived from an EMBL/GenBank/DDBJ whole genome shotgun (WGS) entry which is preliminary data.</text>
</comment>
<protein>
    <submittedName>
        <fullName evidence="2">Uncharacterized protein</fullName>
    </submittedName>
</protein>
<sequence length="244" mass="28535">MLYRQCSVDKNAFEIQIKQLSIDNDQRIDNDQLLNQIIFQEIVHIAVNSVDILNMNKSCMDECNKCLELETELLKKKDFIEKDVYDKLDNSGENQNALTFNQLFEINELKAQSQEKDTVIRKLKYRIKSLTRKESVEKVKKYIDEIETINIELEHSVKSLLSENENLRKEREHLKSIYKDQFDSIKKTRVRSKEHSDSLISQINAKSVENSDLNAQLQEMVFAIAALKNELRKLKGKNVVTLLL</sequence>
<evidence type="ECO:0000313" key="2">
    <source>
        <dbReference type="EMBL" id="GJT28847.1"/>
    </source>
</evidence>
<name>A0ABQ5CRV7_9ASTR</name>
<dbReference type="Proteomes" id="UP001151760">
    <property type="component" value="Unassembled WGS sequence"/>
</dbReference>
<proteinExistence type="predicted"/>
<feature type="coiled-coil region" evidence="1">
    <location>
        <begin position="210"/>
        <end position="237"/>
    </location>
</feature>
<evidence type="ECO:0000256" key="1">
    <source>
        <dbReference type="SAM" id="Coils"/>
    </source>
</evidence>
<reference evidence="2" key="2">
    <citation type="submission" date="2022-01" db="EMBL/GenBank/DDBJ databases">
        <authorList>
            <person name="Yamashiro T."/>
            <person name="Shiraishi A."/>
            <person name="Satake H."/>
            <person name="Nakayama K."/>
        </authorList>
    </citation>
    <scope>NUCLEOTIDE SEQUENCE</scope>
</reference>
<keyword evidence="3" id="KW-1185">Reference proteome</keyword>
<feature type="coiled-coil region" evidence="1">
    <location>
        <begin position="150"/>
        <end position="177"/>
    </location>
</feature>
<evidence type="ECO:0000313" key="3">
    <source>
        <dbReference type="Proteomes" id="UP001151760"/>
    </source>
</evidence>
<reference evidence="2" key="1">
    <citation type="journal article" date="2022" name="Int. J. Mol. Sci.">
        <title>Draft Genome of Tanacetum Coccineum: Genomic Comparison of Closely Related Tanacetum-Family Plants.</title>
        <authorList>
            <person name="Yamashiro T."/>
            <person name="Shiraishi A."/>
            <person name="Nakayama K."/>
            <person name="Satake H."/>
        </authorList>
    </citation>
    <scope>NUCLEOTIDE SEQUENCE</scope>
</reference>
<accession>A0ABQ5CRV7</accession>
<keyword evidence="1" id="KW-0175">Coiled coil</keyword>
<dbReference type="EMBL" id="BQNB010014494">
    <property type="protein sequence ID" value="GJT28847.1"/>
    <property type="molecule type" value="Genomic_DNA"/>
</dbReference>